<evidence type="ECO:0000256" key="16">
    <source>
        <dbReference type="RuleBase" id="RU000649"/>
    </source>
</evidence>
<evidence type="ECO:0000256" key="6">
    <source>
        <dbReference type="ARBA" id="ARBA00022553"/>
    </source>
</evidence>
<comment type="subunit">
    <text evidence="15">Interacts with CDCP1. Interacts (via C-terminus) with TIAM1 (via PDZ domain). Interacts with MDK.</text>
</comment>
<dbReference type="EMBL" id="JAUCMX010000008">
    <property type="protein sequence ID" value="KAK3537747.1"/>
    <property type="molecule type" value="Genomic_DNA"/>
</dbReference>
<feature type="region of interest" description="Disordered" evidence="17">
    <location>
        <begin position="395"/>
        <end position="419"/>
    </location>
</feature>
<evidence type="ECO:0000256" key="8">
    <source>
        <dbReference type="ARBA" id="ARBA00022729"/>
    </source>
</evidence>
<keyword evidence="13 16" id="KW-0357">Heparan sulfate</keyword>
<keyword evidence="9 16" id="KW-0654">Proteoglycan</keyword>
<evidence type="ECO:0000256" key="7">
    <source>
        <dbReference type="ARBA" id="ARBA00022692"/>
    </source>
</evidence>
<gene>
    <name evidence="20" type="ORF">QTP70_017866</name>
</gene>
<keyword evidence="7 16" id="KW-0812">Transmembrane</keyword>
<evidence type="ECO:0000313" key="21">
    <source>
        <dbReference type="Proteomes" id="UP001274896"/>
    </source>
</evidence>
<feature type="region of interest" description="Disordered" evidence="17">
    <location>
        <begin position="307"/>
        <end position="352"/>
    </location>
</feature>
<name>A0AAE0V555_9TELE</name>
<sequence>GCMVAKTFKNSSLLELEPIPGGSNLFQHDKAHVHKAWSMYSNFAPNDQDGSGDDEDFSGSGSGDNDMWLTDTEVKSQVNPNITRIPWITATPVNLPEVSVTPPANLATEPETSGHLTEARLPYTTQTTETQPSLFINKSFGSVKDQKGEPTTVSTVAQPATTVPLAVKLPVVHTTVSIVVQPETTVPPAVKLPVVPTTVSIVAQPETTVPPAVKLPVVPTKEDKYTPAAKDKEDATESSVIDQEKDEATVVKAVSVTTEAPDMETTPLLHSTESAGNLADTEASGDSVVSSTVPGIVDPFIETNIIPEDRDHNVGKPRMNDNDFDFGDNEIQKPELNPDSSGSDFARGSASDNDSLLERKEVLAGVIAGGVVGLAFAIMLVALMVYRMKKKDEGSYSLDENKHPSGGYQKPLKQEEFLA</sequence>
<comment type="function">
    <text evidence="14">Cell surface proteoglycan that contains both heparan sulfate and chondroitin sulfate and that links the cytoskeleton to the interstitial matrix. Regulates exosome biogenesis in concert with SDCBP and PDCD6IP. Able to induce its own expression in dental mesenchymal cells and also in the neighboring dental epithelial cells via an MSX1-mediated pathway.</text>
</comment>
<evidence type="ECO:0000256" key="9">
    <source>
        <dbReference type="ARBA" id="ARBA00022974"/>
    </source>
</evidence>
<dbReference type="InterPro" id="IPR030479">
    <property type="entry name" value="Syndecan_CS"/>
</dbReference>
<dbReference type="GO" id="GO:0016020">
    <property type="term" value="C:membrane"/>
    <property type="evidence" value="ECO:0007669"/>
    <property type="project" value="UniProtKB-SubCell"/>
</dbReference>
<evidence type="ECO:0000256" key="17">
    <source>
        <dbReference type="SAM" id="MobiDB-lite"/>
    </source>
</evidence>
<evidence type="ECO:0000259" key="19">
    <source>
        <dbReference type="SMART" id="SM00294"/>
    </source>
</evidence>
<feature type="transmembrane region" description="Helical" evidence="18">
    <location>
        <begin position="362"/>
        <end position="386"/>
    </location>
</feature>
<dbReference type="PANTHER" id="PTHR10915">
    <property type="entry name" value="SYNDECAN"/>
    <property type="match status" value="1"/>
</dbReference>
<comment type="similarity">
    <text evidence="4">Belongs to the neurexin family.</text>
</comment>
<keyword evidence="12 16" id="KW-0325">Glycoprotein</keyword>
<evidence type="ECO:0000256" key="4">
    <source>
        <dbReference type="ARBA" id="ARBA00010241"/>
    </source>
</evidence>
<comment type="caution">
    <text evidence="20">The sequence shown here is derived from an EMBL/GenBank/DDBJ whole genome shotgun (WGS) entry which is preliminary data.</text>
</comment>
<feature type="non-terminal residue" evidence="20">
    <location>
        <position position="1"/>
    </location>
</feature>
<evidence type="ECO:0000256" key="10">
    <source>
        <dbReference type="ARBA" id="ARBA00022989"/>
    </source>
</evidence>
<dbReference type="InterPro" id="IPR001050">
    <property type="entry name" value="Syndecan"/>
</dbReference>
<evidence type="ECO:0000256" key="11">
    <source>
        <dbReference type="ARBA" id="ARBA00023136"/>
    </source>
</evidence>
<protein>
    <recommendedName>
        <fullName evidence="16">Syndecan</fullName>
    </recommendedName>
</protein>
<evidence type="ECO:0000256" key="18">
    <source>
        <dbReference type="SAM" id="Phobius"/>
    </source>
</evidence>
<dbReference type="GO" id="GO:0005576">
    <property type="term" value="C:extracellular region"/>
    <property type="evidence" value="ECO:0007669"/>
    <property type="project" value="UniProtKB-SubCell"/>
</dbReference>
<evidence type="ECO:0000256" key="1">
    <source>
        <dbReference type="ARBA" id="ARBA00004479"/>
    </source>
</evidence>
<dbReference type="PANTHER" id="PTHR10915:SF5">
    <property type="entry name" value="SYNDECAN-1"/>
    <property type="match status" value="1"/>
</dbReference>
<keyword evidence="21" id="KW-1185">Reference proteome</keyword>
<dbReference type="InterPro" id="IPR027789">
    <property type="entry name" value="Syndecan/Neurexin_dom"/>
</dbReference>
<dbReference type="PROSITE" id="PS00964">
    <property type="entry name" value="SYNDECAN"/>
    <property type="match status" value="1"/>
</dbReference>
<evidence type="ECO:0000256" key="3">
    <source>
        <dbReference type="ARBA" id="ARBA00005343"/>
    </source>
</evidence>
<dbReference type="GO" id="GO:0009986">
    <property type="term" value="C:cell surface"/>
    <property type="evidence" value="ECO:0007669"/>
    <property type="project" value="TreeGrafter"/>
</dbReference>
<feature type="domain" description="Neurexin/syndecan/glycophorin C" evidence="19">
    <location>
        <begin position="385"/>
        <end position="403"/>
    </location>
</feature>
<comment type="similarity">
    <text evidence="3 16">Belongs to the syndecan proteoglycan family.</text>
</comment>
<dbReference type="Proteomes" id="UP001274896">
    <property type="component" value="Unassembled WGS sequence"/>
</dbReference>
<organism evidence="20 21">
    <name type="scientific">Hemibagrus guttatus</name>
    <dbReference type="NCBI Taxonomy" id="175788"/>
    <lineage>
        <taxon>Eukaryota</taxon>
        <taxon>Metazoa</taxon>
        <taxon>Chordata</taxon>
        <taxon>Craniata</taxon>
        <taxon>Vertebrata</taxon>
        <taxon>Euteleostomi</taxon>
        <taxon>Actinopterygii</taxon>
        <taxon>Neopterygii</taxon>
        <taxon>Teleostei</taxon>
        <taxon>Ostariophysi</taxon>
        <taxon>Siluriformes</taxon>
        <taxon>Bagridae</taxon>
        <taxon>Hemibagrus</taxon>
    </lineage>
</organism>
<feature type="region of interest" description="Disordered" evidence="17">
    <location>
        <begin position="257"/>
        <end position="291"/>
    </location>
</feature>
<evidence type="ECO:0000256" key="12">
    <source>
        <dbReference type="ARBA" id="ARBA00023180"/>
    </source>
</evidence>
<keyword evidence="11 18" id="KW-0472">Membrane</keyword>
<dbReference type="SMART" id="SM00294">
    <property type="entry name" value="4.1m"/>
    <property type="match status" value="1"/>
</dbReference>
<dbReference type="GO" id="GO:0016477">
    <property type="term" value="P:cell migration"/>
    <property type="evidence" value="ECO:0007669"/>
    <property type="project" value="TreeGrafter"/>
</dbReference>
<evidence type="ECO:0000313" key="20">
    <source>
        <dbReference type="EMBL" id="KAK3537747.1"/>
    </source>
</evidence>
<evidence type="ECO:0000256" key="5">
    <source>
        <dbReference type="ARBA" id="ARBA00022525"/>
    </source>
</evidence>
<comment type="subcellular location">
    <subcellularLocation>
        <location evidence="1 16">Membrane</location>
        <topology evidence="1 16">Single-pass type I membrane protein</topology>
    </subcellularLocation>
    <subcellularLocation>
        <location evidence="2">Secreted</location>
        <location evidence="2">Extracellular exosome</location>
    </subcellularLocation>
</comment>
<dbReference type="Pfam" id="PF01034">
    <property type="entry name" value="Syndecan"/>
    <property type="match status" value="1"/>
</dbReference>
<dbReference type="AlphaFoldDB" id="A0AAE0V555"/>
<keyword evidence="8" id="KW-0732">Signal</keyword>
<keyword evidence="6" id="KW-0597">Phosphoprotein</keyword>
<keyword evidence="10 18" id="KW-1133">Transmembrane helix</keyword>
<evidence type="ECO:0000256" key="14">
    <source>
        <dbReference type="ARBA" id="ARBA00045247"/>
    </source>
</evidence>
<accession>A0AAE0V555</accession>
<evidence type="ECO:0000256" key="15">
    <source>
        <dbReference type="ARBA" id="ARBA00046939"/>
    </source>
</evidence>
<keyword evidence="5" id="KW-0964">Secreted</keyword>
<evidence type="ECO:0000256" key="2">
    <source>
        <dbReference type="ARBA" id="ARBA00004550"/>
    </source>
</evidence>
<proteinExistence type="inferred from homology"/>
<evidence type="ECO:0000256" key="13">
    <source>
        <dbReference type="ARBA" id="ARBA00023207"/>
    </source>
</evidence>
<dbReference type="InterPro" id="IPR003585">
    <property type="entry name" value="Neurexin-like"/>
</dbReference>
<feature type="region of interest" description="Disordered" evidence="17">
    <location>
        <begin position="44"/>
        <end position="65"/>
    </location>
</feature>
<reference evidence="20" key="1">
    <citation type="submission" date="2023-06" db="EMBL/GenBank/DDBJ databases">
        <title>Male Hemibagrus guttatus genome.</title>
        <authorList>
            <person name="Bian C."/>
        </authorList>
    </citation>
    <scope>NUCLEOTIDE SEQUENCE</scope>
    <source>
        <strain evidence="20">Male_cb2023</strain>
        <tissue evidence="20">Muscle</tissue>
    </source>
</reference>
<feature type="compositionally biased region" description="Basic and acidic residues" evidence="17">
    <location>
        <begin position="307"/>
        <end position="321"/>
    </location>
</feature>